<dbReference type="CDD" id="cd00207">
    <property type="entry name" value="fer2"/>
    <property type="match status" value="1"/>
</dbReference>
<dbReference type="SUPFAM" id="SSF54292">
    <property type="entry name" value="2Fe-2S ferredoxin-like"/>
    <property type="match status" value="1"/>
</dbReference>
<name>A0A1Z5KPQ2_FISSO</name>
<reference evidence="5 6" key="1">
    <citation type="journal article" date="2015" name="Plant Cell">
        <title>Oil accumulation by the oleaginous diatom Fistulifera solaris as revealed by the genome and transcriptome.</title>
        <authorList>
            <person name="Tanaka T."/>
            <person name="Maeda Y."/>
            <person name="Veluchamy A."/>
            <person name="Tanaka M."/>
            <person name="Abida H."/>
            <person name="Marechal E."/>
            <person name="Bowler C."/>
            <person name="Muto M."/>
            <person name="Sunaga Y."/>
            <person name="Tanaka M."/>
            <person name="Yoshino T."/>
            <person name="Taniguchi T."/>
            <person name="Fukuda Y."/>
            <person name="Nemoto M."/>
            <person name="Matsumoto M."/>
            <person name="Wong P.S."/>
            <person name="Aburatani S."/>
            <person name="Fujibuchi W."/>
        </authorList>
    </citation>
    <scope>NUCLEOTIDE SEQUENCE [LARGE SCALE GENOMIC DNA]</scope>
    <source>
        <strain evidence="5 6">JPCC DA0580</strain>
    </source>
</reference>
<sequence length="135" mass="14220">MTRLHLAPLFLILLLVVVPPTGAFLVPTTTKTTTALYFFGGLKDAFKNDESLGKAKDPGLSGGPQYNEQVTVNGKAVPGAVAGQKLTVVANKVRVRIPVNCQKGDCGTCMVLLNGRKVKACQTPLPASKATIQTL</sequence>
<dbReference type="EMBL" id="BDSP01000266">
    <property type="protein sequence ID" value="GAX28147.1"/>
    <property type="molecule type" value="Genomic_DNA"/>
</dbReference>
<evidence type="ECO:0000256" key="2">
    <source>
        <dbReference type="ARBA" id="ARBA00023014"/>
    </source>
</evidence>
<feature type="chain" id="PRO_5012170584" description="2Fe-2S ferredoxin-type domain-containing protein" evidence="3">
    <location>
        <begin position="24"/>
        <end position="135"/>
    </location>
</feature>
<dbReference type="InterPro" id="IPR036010">
    <property type="entry name" value="2Fe-2S_ferredoxin-like_sf"/>
</dbReference>
<evidence type="ECO:0000313" key="6">
    <source>
        <dbReference type="Proteomes" id="UP000198406"/>
    </source>
</evidence>
<dbReference type="PROSITE" id="PS51085">
    <property type="entry name" value="2FE2S_FER_2"/>
    <property type="match status" value="1"/>
</dbReference>
<protein>
    <recommendedName>
        <fullName evidence="4">2Fe-2S ferredoxin-type domain-containing protein</fullName>
    </recommendedName>
</protein>
<organism evidence="5 6">
    <name type="scientific">Fistulifera solaris</name>
    <name type="common">Oleaginous diatom</name>
    <dbReference type="NCBI Taxonomy" id="1519565"/>
    <lineage>
        <taxon>Eukaryota</taxon>
        <taxon>Sar</taxon>
        <taxon>Stramenopiles</taxon>
        <taxon>Ochrophyta</taxon>
        <taxon>Bacillariophyta</taxon>
        <taxon>Bacillariophyceae</taxon>
        <taxon>Bacillariophycidae</taxon>
        <taxon>Naviculales</taxon>
        <taxon>Naviculaceae</taxon>
        <taxon>Fistulifera</taxon>
    </lineage>
</organism>
<keyword evidence="3" id="KW-0732">Signal</keyword>
<keyword evidence="6" id="KW-1185">Reference proteome</keyword>
<keyword evidence="2" id="KW-0411">Iron-sulfur</keyword>
<keyword evidence="1" id="KW-0001">2Fe-2S</keyword>
<gene>
    <name evidence="5" type="ORF">FisN_6Lh031</name>
</gene>
<proteinExistence type="predicted"/>
<evidence type="ECO:0000256" key="1">
    <source>
        <dbReference type="ARBA" id="ARBA00022714"/>
    </source>
</evidence>
<evidence type="ECO:0000259" key="4">
    <source>
        <dbReference type="PROSITE" id="PS51085"/>
    </source>
</evidence>
<feature type="signal peptide" evidence="3">
    <location>
        <begin position="1"/>
        <end position="23"/>
    </location>
</feature>
<evidence type="ECO:0000256" key="3">
    <source>
        <dbReference type="SAM" id="SignalP"/>
    </source>
</evidence>
<dbReference type="GO" id="GO:0051537">
    <property type="term" value="F:2 iron, 2 sulfur cluster binding"/>
    <property type="evidence" value="ECO:0007669"/>
    <property type="project" value="UniProtKB-KW"/>
</dbReference>
<dbReference type="InParanoid" id="A0A1Z5KPQ2"/>
<dbReference type="InterPro" id="IPR006058">
    <property type="entry name" value="2Fe2S_fd_BS"/>
</dbReference>
<comment type="caution">
    <text evidence="5">The sequence shown here is derived from an EMBL/GenBank/DDBJ whole genome shotgun (WGS) entry which is preliminary data.</text>
</comment>
<dbReference type="InterPro" id="IPR012675">
    <property type="entry name" value="Beta-grasp_dom_sf"/>
</dbReference>
<dbReference type="InterPro" id="IPR001041">
    <property type="entry name" value="2Fe-2S_ferredoxin-type"/>
</dbReference>
<keyword evidence="1" id="KW-0408">Iron</keyword>
<dbReference type="OrthoDB" id="39246at2759"/>
<dbReference type="Gene3D" id="3.10.20.30">
    <property type="match status" value="1"/>
</dbReference>
<dbReference type="Proteomes" id="UP000198406">
    <property type="component" value="Unassembled WGS sequence"/>
</dbReference>
<keyword evidence="1" id="KW-0479">Metal-binding</keyword>
<accession>A0A1Z5KPQ2</accession>
<feature type="domain" description="2Fe-2S ferredoxin-type" evidence="4">
    <location>
        <begin position="68"/>
        <end position="135"/>
    </location>
</feature>
<dbReference type="AlphaFoldDB" id="A0A1Z5KPQ2"/>
<dbReference type="Pfam" id="PF00111">
    <property type="entry name" value="Fer2"/>
    <property type="match status" value="1"/>
</dbReference>
<dbReference type="PROSITE" id="PS00197">
    <property type="entry name" value="2FE2S_FER_1"/>
    <property type="match status" value="1"/>
</dbReference>
<evidence type="ECO:0000313" key="5">
    <source>
        <dbReference type="EMBL" id="GAX28147.1"/>
    </source>
</evidence>